<protein>
    <submittedName>
        <fullName evidence="3">Uncharacterized protein LOC109114935</fullName>
    </submittedName>
</protein>
<dbReference type="InParanoid" id="A0A1U8Q5R6"/>
<dbReference type="SUPFAM" id="SSF53098">
    <property type="entry name" value="Ribonuclease H-like"/>
    <property type="match status" value="1"/>
</dbReference>
<organism evidence="2 3">
    <name type="scientific">Nelumbo nucifera</name>
    <name type="common">Sacred lotus</name>
    <dbReference type="NCBI Taxonomy" id="4432"/>
    <lineage>
        <taxon>Eukaryota</taxon>
        <taxon>Viridiplantae</taxon>
        <taxon>Streptophyta</taxon>
        <taxon>Embryophyta</taxon>
        <taxon>Tracheophyta</taxon>
        <taxon>Spermatophyta</taxon>
        <taxon>Magnoliopsida</taxon>
        <taxon>Proteales</taxon>
        <taxon>Nelumbonaceae</taxon>
        <taxon>Nelumbo</taxon>
    </lineage>
</organism>
<reference evidence="3" key="1">
    <citation type="submission" date="2025-08" db="UniProtKB">
        <authorList>
            <consortium name="RefSeq"/>
        </authorList>
    </citation>
    <scope>IDENTIFICATION</scope>
</reference>
<feature type="domain" description="RNase H type-1" evidence="1">
    <location>
        <begin position="98"/>
        <end position="218"/>
    </location>
</feature>
<dbReference type="GO" id="GO:0003676">
    <property type="term" value="F:nucleic acid binding"/>
    <property type="evidence" value="ECO:0007669"/>
    <property type="project" value="InterPro"/>
</dbReference>
<dbReference type="GeneID" id="109114935"/>
<evidence type="ECO:0000313" key="3">
    <source>
        <dbReference type="RefSeq" id="XP_019053937.1"/>
    </source>
</evidence>
<evidence type="ECO:0000313" key="2">
    <source>
        <dbReference type="Proteomes" id="UP000189703"/>
    </source>
</evidence>
<dbReference type="KEGG" id="nnu:109114935"/>
<dbReference type="InterPro" id="IPR012337">
    <property type="entry name" value="RNaseH-like_sf"/>
</dbReference>
<dbReference type="Pfam" id="PF13456">
    <property type="entry name" value="RVT_3"/>
    <property type="match status" value="1"/>
</dbReference>
<dbReference type="Proteomes" id="UP000189703">
    <property type="component" value="Unplaced"/>
</dbReference>
<dbReference type="InterPro" id="IPR036397">
    <property type="entry name" value="RNaseH_sf"/>
</dbReference>
<proteinExistence type="predicted"/>
<name>A0A1U8Q5R6_NELNU</name>
<dbReference type="PANTHER" id="PTHR47723:SF19">
    <property type="entry name" value="POLYNUCLEOTIDYL TRANSFERASE, RIBONUCLEASE H-LIKE SUPERFAMILY PROTEIN"/>
    <property type="match status" value="1"/>
</dbReference>
<accession>A0A1U8Q5R6</accession>
<dbReference type="InterPro" id="IPR044730">
    <property type="entry name" value="RNase_H-like_dom_plant"/>
</dbReference>
<evidence type="ECO:0000259" key="1">
    <source>
        <dbReference type="Pfam" id="PF13456"/>
    </source>
</evidence>
<dbReference type="STRING" id="4432.A0A1U8Q5R6"/>
<keyword evidence="2" id="KW-1185">Reference proteome</keyword>
<dbReference type="GO" id="GO:0004523">
    <property type="term" value="F:RNA-DNA hybrid ribonuclease activity"/>
    <property type="evidence" value="ECO:0007669"/>
    <property type="project" value="InterPro"/>
</dbReference>
<dbReference type="Gene3D" id="3.30.420.10">
    <property type="entry name" value="Ribonuclease H-like superfamily/Ribonuclease H"/>
    <property type="match status" value="1"/>
</dbReference>
<dbReference type="InterPro" id="IPR053151">
    <property type="entry name" value="RNase_H-like"/>
</dbReference>
<dbReference type="CDD" id="cd06222">
    <property type="entry name" value="RNase_H_like"/>
    <property type="match status" value="1"/>
</dbReference>
<sequence>MDFGQFRELGEWLSMLWKNNDKSIFSFGAVLMWNGWKAKCKSLMCGDPFIPESIINRASAQFVEIANPEETEHTVTTGPVSNLPTSWMPPSTTQIKINFDGASNDLQSGIGVVFRNHKGEFYLGRVVNVPRNHPEVLEAMAVREGLLLAVNEGIRLIWIEGDAQQIVKFLLDQSLEVPWRLHHVLADCRKLRLEFDQFHISFIHPTGNSVAHCMAKHACTISRPNTWYVFPPFLLPVLLKDLTQ</sequence>
<dbReference type="InterPro" id="IPR002156">
    <property type="entry name" value="RNaseH_domain"/>
</dbReference>
<dbReference type="AlphaFoldDB" id="A0A1U8Q5R6"/>
<gene>
    <name evidence="3" type="primary">LOC109114935</name>
</gene>
<dbReference type="OMA" id="CNPILAC"/>
<dbReference type="PANTHER" id="PTHR47723">
    <property type="entry name" value="OS05G0353850 PROTEIN"/>
    <property type="match status" value="1"/>
</dbReference>
<dbReference type="RefSeq" id="XP_019053937.1">
    <property type="nucleotide sequence ID" value="XM_019198392.1"/>
</dbReference>
<dbReference type="OrthoDB" id="1841727at2759"/>